<sequence length="96" mass="10463">MQQITLLHNQSLLDACLQHTGTIEGVFELAMANGLAITDDMEAGQVMKLTEDIKKDRDIFNYYAAKGIQPATAITEVVEKCSGIGCWAIGIDFKVS</sequence>
<protein>
    <submittedName>
        <fullName evidence="1">Uncharacterized protein</fullName>
    </submittedName>
</protein>
<comment type="caution">
    <text evidence="1">The sequence shown here is derived from an EMBL/GenBank/DDBJ whole genome shotgun (WGS) entry which is preliminary data.</text>
</comment>
<dbReference type="EMBL" id="JAQZHK010000005">
    <property type="protein sequence ID" value="MDY3512952.1"/>
    <property type="molecule type" value="Genomic_DNA"/>
</dbReference>
<evidence type="ECO:0000313" key="1">
    <source>
        <dbReference type="EMBL" id="MDY3512952.1"/>
    </source>
</evidence>
<proteinExistence type="predicted"/>
<reference evidence="1" key="1">
    <citation type="submission" date="2023-01" db="EMBL/GenBank/DDBJ databases">
        <title>Genome-based studies on antimicrobial resistance profiles of Riemerella anatipestifer in China, 1994 to 2021.</title>
        <authorList>
            <person name="Yang Z."/>
            <person name="Zhu D."/>
        </authorList>
    </citation>
    <scope>NUCLEOTIDE SEQUENCE</scope>
    <source>
        <strain evidence="1">RCAD1218</strain>
    </source>
</reference>
<dbReference type="Proteomes" id="UP001284033">
    <property type="component" value="Unassembled WGS sequence"/>
</dbReference>
<accession>A0AAP6LMY9</accession>
<evidence type="ECO:0000313" key="2">
    <source>
        <dbReference type="Proteomes" id="UP001284033"/>
    </source>
</evidence>
<dbReference type="AlphaFoldDB" id="A0AAP6LMY9"/>
<name>A0AAP6LMY9_RIEAN</name>
<gene>
    <name evidence="1" type="ORF">PG303_06975</name>
</gene>
<organism evidence="1 2">
    <name type="scientific">Riemerella anatipestifer</name>
    <name type="common">Moraxella anatipestifer</name>
    <dbReference type="NCBI Taxonomy" id="34085"/>
    <lineage>
        <taxon>Bacteria</taxon>
        <taxon>Pseudomonadati</taxon>
        <taxon>Bacteroidota</taxon>
        <taxon>Flavobacteriia</taxon>
        <taxon>Flavobacteriales</taxon>
        <taxon>Weeksellaceae</taxon>
        <taxon>Riemerella</taxon>
    </lineage>
</organism>